<dbReference type="PROSITE" id="PS50110">
    <property type="entry name" value="RESPONSE_REGULATORY"/>
    <property type="match status" value="1"/>
</dbReference>
<evidence type="ECO:0000313" key="8">
    <source>
        <dbReference type="EMBL" id="SNS10738.1"/>
    </source>
</evidence>
<dbReference type="GO" id="GO:0000160">
    <property type="term" value="P:phosphorelay signal transduction system"/>
    <property type="evidence" value="ECO:0007669"/>
    <property type="project" value="InterPro"/>
</dbReference>
<evidence type="ECO:0000256" key="3">
    <source>
        <dbReference type="ARBA" id="ARBA00023125"/>
    </source>
</evidence>
<dbReference type="SMART" id="SM00448">
    <property type="entry name" value="REC"/>
    <property type="match status" value="1"/>
</dbReference>
<dbReference type="Pfam" id="PF00196">
    <property type="entry name" value="GerE"/>
    <property type="match status" value="1"/>
</dbReference>
<name>A0A239BTJ6_9ACTN</name>
<keyword evidence="3" id="KW-0238">DNA-binding</keyword>
<dbReference type="AlphaFoldDB" id="A0A239BTJ6"/>
<evidence type="ECO:0000256" key="5">
    <source>
        <dbReference type="PROSITE-ProRule" id="PRU00169"/>
    </source>
</evidence>
<dbReference type="Proteomes" id="UP000198386">
    <property type="component" value="Unassembled WGS sequence"/>
</dbReference>
<dbReference type="CDD" id="cd17535">
    <property type="entry name" value="REC_NarL-like"/>
    <property type="match status" value="1"/>
</dbReference>
<dbReference type="PRINTS" id="PR00038">
    <property type="entry name" value="HTHLUXR"/>
</dbReference>
<dbReference type="Gene3D" id="3.40.50.2300">
    <property type="match status" value="1"/>
</dbReference>
<dbReference type="PANTHER" id="PTHR43214">
    <property type="entry name" value="TWO-COMPONENT RESPONSE REGULATOR"/>
    <property type="match status" value="1"/>
</dbReference>
<accession>A0A239BTJ6</accession>
<dbReference type="RefSeq" id="WP_217897207.1">
    <property type="nucleotide sequence ID" value="NZ_FZOH01000002.1"/>
</dbReference>
<protein>
    <submittedName>
        <fullName evidence="8">Two component transcriptional regulator, LuxR family</fullName>
    </submittedName>
</protein>
<evidence type="ECO:0000256" key="4">
    <source>
        <dbReference type="ARBA" id="ARBA00023163"/>
    </source>
</evidence>
<dbReference type="SUPFAM" id="SSF46894">
    <property type="entry name" value="C-terminal effector domain of the bipartite response regulators"/>
    <property type="match status" value="1"/>
</dbReference>
<dbReference type="SUPFAM" id="SSF52172">
    <property type="entry name" value="CheY-like"/>
    <property type="match status" value="1"/>
</dbReference>
<comment type="caution">
    <text evidence="5">Lacks conserved residue(s) required for the propagation of feature annotation.</text>
</comment>
<dbReference type="PANTHER" id="PTHR43214:SF24">
    <property type="entry name" value="TRANSCRIPTIONAL REGULATORY PROTEIN NARL-RELATED"/>
    <property type="match status" value="1"/>
</dbReference>
<evidence type="ECO:0000259" key="7">
    <source>
        <dbReference type="PROSITE" id="PS50110"/>
    </source>
</evidence>
<keyword evidence="1" id="KW-0597">Phosphoprotein</keyword>
<evidence type="ECO:0000259" key="6">
    <source>
        <dbReference type="PROSITE" id="PS50043"/>
    </source>
</evidence>
<dbReference type="CDD" id="cd06170">
    <property type="entry name" value="LuxR_C_like"/>
    <property type="match status" value="1"/>
</dbReference>
<proteinExistence type="predicted"/>
<dbReference type="InterPro" id="IPR039420">
    <property type="entry name" value="WalR-like"/>
</dbReference>
<dbReference type="InterPro" id="IPR011006">
    <property type="entry name" value="CheY-like_superfamily"/>
</dbReference>
<dbReference type="SMART" id="SM00421">
    <property type="entry name" value="HTH_LUXR"/>
    <property type="match status" value="1"/>
</dbReference>
<evidence type="ECO:0000256" key="1">
    <source>
        <dbReference type="ARBA" id="ARBA00022553"/>
    </source>
</evidence>
<dbReference type="EMBL" id="FZOH01000002">
    <property type="protein sequence ID" value="SNS10738.1"/>
    <property type="molecule type" value="Genomic_DNA"/>
</dbReference>
<dbReference type="InterPro" id="IPR000792">
    <property type="entry name" value="Tscrpt_reg_LuxR_C"/>
</dbReference>
<dbReference type="InterPro" id="IPR001789">
    <property type="entry name" value="Sig_transdc_resp-reg_receiver"/>
</dbReference>
<evidence type="ECO:0000256" key="2">
    <source>
        <dbReference type="ARBA" id="ARBA00023015"/>
    </source>
</evidence>
<keyword evidence="9" id="KW-1185">Reference proteome</keyword>
<feature type="domain" description="HTH luxR-type" evidence="6">
    <location>
        <begin position="142"/>
        <end position="207"/>
    </location>
</feature>
<gene>
    <name evidence="8" type="ORF">SAMN04488107_1401</name>
</gene>
<dbReference type="Pfam" id="PF00072">
    <property type="entry name" value="Response_reg"/>
    <property type="match status" value="1"/>
</dbReference>
<feature type="domain" description="Response regulatory" evidence="7">
    <location>
        <begin position="4"/>
        <end position="120"/>
    </location>
</feature>
<organism evidence="8 9">
    <name type="scientific">Geodermatophilus saharensis</name>
    <dbReference type="NCBI Taxonomy" id="1137994"/>
    <lineage>
        <taxon>Bacteria</taxon>
        <taxon>Bacillati</taxon>
        <taxon>Actinomycetota</taxon>
        <taxon>Actinomycetes</taxon>
        <taxon>Geodermatophilales</taxon>
        <taxon>Geodermatophilaceae</taxon>
        <taxon>Geodermatophilus</taxon>
    </lineage>
</organism>
<dbReference type="InterPro" id="IPR058245">
    <property type="entry name" value="NreC/VraR/RcsB-like_REC"/>
</dbReference>
<dbReference type="GO" id="GO:0003677">
    <property type="term" value="F:DNA binding"/>
    <property type="evidence" value="ECO:0007669"/>
    <property type="project" value="UniProtKB-KW"/>
</dbReference>
<sequence length="211" mass="21781">MTTRVLLADDHPMFREGLRAMLDGRPAFAVVAVAASGEQAVAAAERERPDVAVLELRMPGGDGVAATAGIRRVSPDTRVLVLTSFDGDREVADALAAGAHGYLLKSAAPSEIADAVAAVASGASVLSDTVLATIARRSAVPRSRPFPQLTDREFDVLEALAHGLDTEATARRLGLSGKTVRNNLSSVLAKLCARDRAAAVVLAHQAGVGPG</sequence>
<evidence type="ECO:0000313" key="9">
    <source>
        <dbReference type="Proteomes" id="UP000198386"/>
    </source>
</evidence>
<keyword evidence="2" id="KW-0805">Transcription regulation</keyword>
<dbReference type="PROSITE" id="PS50043">
    <property type="entry name" value="HTH_LUXR_2"/>
    <property type="match status" value="1"/>
</dbReference>
<keyword evidence="4" id="KW-0804">Transcription</keyword>
<reference evidence="9" key="1">
    <citation type="submission" date="2017-06" db="EMBL/GenBank/DDBJ databases">
        <authorList>
            <person name="Varghese N."/>
            <person name="Submissions S."/>
        </authorList>
    </citation>
    <scope>NUCLEOTIDE SEQUENCE [LARGE SCALE GENOMIC DNA]</scope>
    <source>
        <strain evidence="9">DSM 45423</strain>
    </source>
</reference>
<dbReference type="GO" id="GO:0006355">
    <property type="term" value="P:regulation of DNA-templated transcription"/>
    <property type="evidence" value="ECO:0007669"/>
    <property type="project" value="InterPro"/>
</dbReference>
<dbReference type="InterPro" id="IPR016032">
    <property type="entry name" value="Sig_transdc_resp-reg_C-effctor"/>
</dbReference>